<proteinExistence type="predicted"/>
<dbReference type="Pfam" id="PF00092">
    <property type="entry name" value="VWA"/>
    <property type="match status" value="1"/>
</dbReference>
<dbReference type="AlphaFoldDB" id="G7IGH7"/>
<dbReference type="Proteomes" id="UP000002051">
    <property type="component" value="Chromosome 2"/>
</dbReference>
<sequence>MAEEFSKSVEEGIKLSKRIYFGNDRAVTAPKPPPTMSKTNTAFLPTSPMVYAVIHDPKIVDNPDVPSYQPHVHGRCDPPALIPLQMINGVDLRVDAWLDTAFVEVSGCWRLHCVSGSRSCDCIVVVPMSSQGSILGVEVSVHRKSYSTQLVDMEDKTGGKDNATKTHDGGFLKSNIFTLTIPQIDGGSNLSIKLSWSQKITCCNDVSSLNVPFTFPDFVNPAGKRMGKKEKIQINVNAVTGSDVKCKTASHPMKEVRRSAGSIGFSHDTDLLSWSKCDFSFSYSVSSSQINGGVILESASVDDIDQREMFCMYLSPGNLQSRKVFRKDIVFVIDISGSMRGKLIDDTKNALSAALSKLDPDDSFSIIAFNGEIYQFSTSMELASKDAVERAVEWIGINFVAGGDTNILHPLNTALEMLSDGRRSVPIIFLVTDGTVEDERETCDMINKKIRGESIFPRIYTLGIGSFCNQYFLKMLAMISRGQHVAALDVDLVELQMLKLFDKAASVVLANITMDVFDDLDEFEVYPSQIPDLSSNGPLILPGRFRGNFPEVVKVKGVLPDFSNFVIDLKIQNAKDMPLERVFAREQIEYLTAQAWLTNNKQLEHKIAKLSLQTGFLSEYTRMSVLEVDHLKTAKQSDGTKASKKKGEKDQGQRTLLLPKLGIGFGNLAATAENTPPGGDEPSLNDSAEMFVKAATHCCGSCLNHCCCMCCIQVCTKMNNQCATVFSQLCIGLGCYSCLTCCSEMCCTGDE</sequence>
<keyword evidence="4" id="KW-1185">Reference proteome</keyword>
<dbReference type="KEGG" id="mtr:11438789"/>
<evidence type="ECO:0000313" key="4">
    <source>
        <dbReference type="Proteomes" id="UP000002051"/>
    </source>
</evidence>
<dbReference type="SUPFAM" id="SSF53300">
    <property type="entry name" value="vWA-like"/>
    <property type="match status" value="1"/>
</dbReference>
<protein>
    <submittedName>
        <fullName evidence="2">Inter-alpha-trypsin inhibitor heavy chain-like protein</fullName>
    </submittedName>
</protein>
<reference evidence="2 4" key="2">
    <citation type="journal article" date="2014" name="BMC Genomics">
        <title>An improved genome release (version Mt4.0) for the model legume Medicago truncatula.</title>
        <authorList>
            <person name="Tang H."/>
            <person name="Krishnakumar V."/>
            <person name="Bidwell S."/>
            <person name="Rosen B."/>
            <person name="Chan A."/>
            <person name="Zhou S."/>
            <person name="Gentzbittel L."/>
            <person name="Childs K.L."/>
            <person name="Yandell M."/>
            <person name="Gundlach H."/>
            <person name="Mayer K.F."/>
            <person name="Schwartz D.C."/>
            <person name="Town C.D."/>
        </authorList>
    </citation>
    <scope>GENOME REANNOTATION</scope>
    <source>
        <strain evidence="3 4">cv. Jemalong A17</strain>
    </source>
</reference>
<evidence type="ECO:0000313" key="2">
    <source>
        <dbReference type="EMBL" id="AES65579.1"/>
    </source>
</evidence>
<dbReference type="InterPro" id="IPR002035">
    <property type="entry name" value="VWF_A"/>
</dbReference>
<dbReference type="EnsemblPlants" id="AES65579">
    <property type="protein sequence ID" value="AES65579"/>
    <property type="gene ID" value="MTR_2g042570"/>
</dbReference>
<dbReference type="CDD" id="cd01461">
    <property type="entry name" value="vWA_interalpha_trypsin_inhibitor"/>
    <property type="match status" value="1"/>
</dbReference>
<dbReference type="PANTHER" id="PTHR46503">
    <property type="entry name" value="INTER-ALPHA-TRYPSIN INHIBITOR HEAVY CHAIN-LIKE PROTEIN"/>
    <property type="match status" value="1"/>
</dbReference>
<dbReference type="STRING" id="3880.G7IGH7"/>
<feature type="domain" description="VWFA" evidence="1">
    <location>
        <begin position="328"/>
        <end position="520"/>
    </location>
</feature>
<dbReference type="InterPro" id="IPR036465">
    <property type="entry name" value="vWFA_dom_sf"/>
</dbReference>
<dbReference type="OrthoDB" id="1729737at2759"/>
<dbReference type="eggNOG" id="ENOG502QSCC">
    <property type="taxonomic scope" value="Eukaryota"/>
</dbReference>
<dbReference type="PANTHER" id="PTHR46503:SF17">
    <property type="entry name" value="INTER-ALPHA-TRYPSIN INHIBITOR HEAVY CHAIN-LIKE PROTEIN"/>
    <property type="match status" value="1"/>
</dbReference>
<dbReference type="PaxDb" id="3880-AES65579"/>
<accession>G7IGH7</accession>
<dbReference type="OMA" id="DCYFDTA"/>
<dbReference type="PROSITE" id="PS50234">
    <property type="entry name" value="VWFA"/>
    <property type="match status" value="1"/>
</dbReference>
<dbReference type="Gene3D" id="3.40.50.410">
    <property type="entry name" value="von Willebrand factor, type A domain"/>
    <property type="match status" value="1"/>
</dbReference>
<evidence type="ECO:0000259" key="1">
    <source>
        <dbReference type="PROSITE" id="PS50234"/>
    </source>
</evidence>
<dbReference type="EMBL" id="CM001218">
    <property type="protein sequence ID" value="AES65579.1"/>
    <property type="molecule type" value="Genomic_DNA"/>
</dbReference>
<reference evidence="2 4" key="1">
    <citation type="journal article" date="2011" name="Nature">
        <title>The Medicago genome provides insight into the evolution of rhizobial symbioses.</title>
        <authorList>
            <person name="Young N.D."/>
            <person name="Debelle F."/>
            <person name="Oldroyd G.E."/>
            <person name="Geurts R."/>
            <person name="Cannon S.B."/>
            <person name="Udvardi M.K."/>
            <person name="Benedito V.A."/>
            <person name="Mayer K.F."/>
            <person name="Gouzy J."/>
            <person name="Schoof H."/>
            <person name="Van de Peer Y."/>
            <person name="Proost S."/>
            <person name="Cook D.R."/>
            <person name="Meyers B.C."/>
            <person name="Spannagl M."/>
            <person name="Cheung F."/>
            <person name="De Mita S."/>
            <person name="Krishnakumar V."/>
            <person name="Gundlach H."/>
            <person name="Zhou S."/>
            <person name="Mudge J."/>
            <person name="Bharti A.K."/>
            <person name="Murray J.D."/>
            <person name="Naoumkina M.A."/>
            <person name="Rosen B."/>
            <person name="Silverstein K.A."/>
            <person name="Tang H."/>
            <person name="Rombauts S."/>
            <person name="Zhao P.X."/>
            <person name="Zhou P."/>
            <person name="Barbe V."/>
            <person name="Bardou P."/>
            <person name="Bechner M."/>
            <person name="Bellec A."/>
            <person name="Berger A."/>
            <person name="Berges H."/>
            <person name="Bidwell S."/>
            <person name="Bisseling T."/>
            <person name="Choisne N."/>
            <person name="Couloux A."/>
            <person name="Denny R."/>
            <person name="Deshpande S."/>
            <person name="Dai X."/>
            <person name="Doyle J.J."/>
            <person name="Dudez A.M."/>
            <person name="Farmer A.D."/>
            <person name="Fouteau S."/>
            <person name="Franken C."/>
            <person name="Gibelin C."/>
            <person name="Gish J."/>
            <person name="Goldstein S."/>
            <person name="Gonzalez A.J."/>
            <person name="Green P.J."/>
            <person name="Hallab A."/>
            <person name="Hartog M."/>
            <person name="Hua A."/>
            <person name="Humphray S.J."/>
            <person name="Jeong D.H."/>
            <person name="Jing Y."/>
            <person name="Jocker A."/>
            <person name="Kenton S.M."/>
            <person name="Kim D.J."/>
            <person name="Klee K."/>
            <person name="Lai H."/>
            <person name="Lang C."/>
            <person name="Lin S."/>
            <person name="Macmil S.L."/>
            <person name="Magdelenat G."/>
            <person name="Matthews L."/>
            <person name="McCorrison J."/>
            <person name="Monaghan E.L."/>
            <person name="Mun J.H."/>
            <person name="Najar F.Z."/>
            <person name="Nicholson C."/>
            <person name="Noirot C."/>
            <person name="O'Bleness M."/>
            <person name="Paule C.R."/>
            <person name="Poulain J."/>
            <person name="Prion F."/>
            <person name="Qin B."/>
            <person name="Qu C."/>
            <person name="Retzel E.F."/>
            <person name="Riddle C."/>
            <person name="Sallet E."/>
            <person name="Samain S."/>
            <person name="Samson N."/>
            <person name="Sanders I."/>
            <person name="Saurat O."/>
            <person name="Scarpelli C."/>
            <person name="Schiex T."/>
            <person name="Segurens B."/>
            <person name="Severin A.J."/>
            <person name="Sherrier D.J."/>
            <person name="Shi R."/>
            <person name="Sims S."/>
            <person name="Singer S.R."/>
            <person name="Sinharoy S."/>
            <person name="Sterck L."/>
            <person name="Viollet A."/>
            <person name="Wang B.B."/>
            <person name="Wang K."/>
            <person name="Wang M."/>
            <person name="Wang X."/>
            <person name="Warfsmann J."/>
            <person name="Weissenbach J."/>
            <person name="White D.D."/>
            <person name="White J.D."/>
            <person name="Wiley G.B."/>
            <person name="Wincker P."/>
            <person name="Xing Y."/>
            <person name="Yang L."/>
            <person name="Yao Z."/>
            <person name="Ying F."/>
            <person name="Zhai J."/>
            <person name="Zhou L."/>
            <person name="Zuber A."/>
            <person name="Denarie J."/>
            <person name="Dixon R.A."/>
            <person name="May G.D."/>
            <person name="Schwartz D.C."/>
            <person name="Rogers J."/>
            <person name="Quetier F."/>
            <person name="Town C.D."/>
            <person name="Roe B.A."/>
        </authorList>
    </citation>
    <scope>NUCLEOTIDE SEQUENCE [LARGE SCALE GENOMIC DNA]</scope>
    <source>
        <strain evidence="2">A17</strain>
        <strain evidence="3 4">cv. Jemalong A17</strain>
    </source>
</reference>
<dbReference type="HOGENOM" id="CLU_024770_0_0_1"/>
<name>G7IGH7_MEDTR</name>
<evidence type="ECO:0000313" key="3">
    <source>
        <dbReference type="EnsemblPlants" id="AES65579"/>
    </source>
</evidence>
<dbReference type="SMART" id="SM00327">
    <property type="entry name" value="VWA"/>
    <property type="match status" value="1"/>
</dbReference>
<organism evidence="2 4">
    <name type="scientific">Medicago truncatula</name>
    <name type="common">Barrel medic</name>
    <name type="synonym">Medicago tribuloides</name>
    <dbReference type="NCBI Taxonomy" id="3880"/>
    <lineage>
        <taxon>Eukaryota</taxon>
        <taxon>Viridiplantae</taxon>
        <taxon>Streptophyta</taxon>
        <taxon>Embryophyta</taxon>
        <taxon>Tracheophyta</taxon>
        <taxon>Spermatophyta</taxon>
        <taxon>Magnoliopsida</taxon>
        <taxon>eudicotyledons</taxon>
        <taxon>Gunneridae</taxon>
        <taxon>Pentapetalae</taxon>
        <taxon>rosids</taxon>
        <taxon>fabids</taxon>
        <taxon>Fabales</taxon>
        <taxon>Fabaceae</taxon>
        <taxon>Papilionoideae</taxon>
        <taxon>50 kb inversion clade</taxon>
        <taxon>NPAAA clade</taxon>
        <taxon>Hologalegina</taxon>
        <taxon>IRL clade</taxon>
        <taxon>Trifolieae</taxon>
        <taxon>Medicago</taxon>
    </lineage>
</organism>
<reference evidence="3" key="3">
    <citation type="submission" date="2015-04" db="UniProtKB">
        <authorList>
            <consortium name="EnsemblPlants"/>
        </authorList>
    </citation>
    <scope>IDENTIFICATION</scope>
    <source>
        <strain evidence="3">cv. Jemalong A17</strain>
    </source>
</reference>
<gene>
    <name evidence="3" type="primary">11438789</name>
    <name evidence="2" type="ordered locus">MTR_2g042570</name>
</gene>